<organism evidence="2 3">
    <name type="scientific">Aspergillus campestris (strain IBT 28561)</name>
    <dbReference type="NCBI Taxonomy" id="1392248"/>
    <lineage>
        <taxon>Eukaryota</taxon>
        <taxon>Fungi</taxon>
        <taxon>Dikarya</taxon>
        <taxon>Ascomycota</taxon>
        <taxon>Pezizomycotina</taxon>
        <taxon>Eurotiomycetes</taxon>
        <taxon>Eurotiomycetidae</taxon>
        <taxon>Eurotiales</taxon>
        <taxon>Aspergillaceae</taxon>
        <taxon>Aspergillus</taxon>
        <taxon>Aspergillus subgen. Circumdati</taxon>
    </lineage>
</organism>
<feature type="region of interest" description="Disordered" evidence="1">
    <location>
        <begin position="172"/>
        <end position="223"/>
    </location>
</feature>
<comment type="caution">
    <text evidence="2">The sequence shown here is derived from an EMBL/GenBank/DDBJ whole genome shotgun (WGS) entry which is preliminary data.</text>
</comment>
<evidence type="ECO:0000313" key="3">
    <source>
        <dbReference type="Proteomes" id="UP000234254"/>
    </source>
</evidence>
<dbReference type="Proteomes" id="UP000234254">
    <property type="component" value="Unassembled WGS sequence"/>
</dbReference>
<keyword evidence="3" id="KW-1185">Reference proteome</keyword>
<proteinExistence type="predicted"/>
<dbReference type="EMBL" id="MSFM01000003">
    <property type="protein sequence ID" value="PKY06662.1"/>
    <property type="molecule type" value="Genomic_DNA"/>
</dbReference>
<sequence length="538" mass="58388">MPPDQLLFETGLGGHSPENELLDFDHFFQFPSDESSGSDPTSVTSISPKDLDLTYTETDMSNWESQAQWCPDASLADWMSVDASLDMGNSWDTGAVPNPADMFQLPAISSTDESSAWVQDVPSLDDSFYSVLRDMVESQAAVDPRASSDKEKRREAAIAIHMQRLQDASLVDLNPSTDSTTSFSSGCSVAPSSATAATTPPSESSHQSPTPVASSNPPRGGMEIVLDLNMDTATNLPKKQKPRSRAQKENYINVRKHGACEKHRKQHKRCNCLDKAAARVAVTDAAVVPKSVFAERGRTTMRRRVDEMASPNVQLPTTVDRVRRHKFVSLDPSCGVPETVAAPHVSRSSLSLQQRPGVVNTGHFTRHLVSTHDRVLPAEGVGRQAVDQNPSVLRHGRKISDKSGGSGHRPLQCTQDSSVPGHRAVSGENPFSPAVTRCPKSMASQSDRSVVERHRLRPKTQAARSPALPASTNVAQREAGLTIQSLLRSASSVIQCTIRGLASVWHCPSALVSLAVYGRIVIFSSRQHWLTRKGLGLL</sequence>
<dbReference type="GeneID" id="36544344"/>
<feature type="compositionally biased region" description="Polar residues" evidence="1">
    <location>
        <begin position="174"/>
        <end position="187"/>
    </location>
</feature>
<dbReference type="VEuPathDB" id="FungiDB:P168DRAFT_288584"/>
<feature type="compositionally biased region" description="Low complexity" evidence="1">
    <location>
        <begin position="188"/>
        <end position="205"/>
    </location>
</feature>
<dbReference type="OrthoDB" id="4346289at2759"/>
<name>A0A2I1D9W9_ASPC2</name>
<accession>A0A2I1D9W9</accession>
<reference evidence="2" key="1">
    <citation type="submission" date="2016-12" db="EMBL/GenBank/DDBJ databases">
        <title>The genomes of Aspergillus section Nigri reveals drivers in fungal speciation.</title>
        <authorList>
            <consortium name="DOE Joint Genome Institute"/>
            <person name="Vesth T.C."/>
            <person name="Nybo J."/>
            <person name="Theobald S."/>
            <person name="Brandl J."/>
            <person name="Frisvad J.C."/>
            <person name="Nielsen K.F."/>
            <person name="Lyhne E.K."/>
            <person name="Kogle M.E."/>
            <person name="Kuo A."/>
            <person name="Riley R."/>
            <person name="Clum A."/>
            <person name="Nolan M."/>
            <person name="Lipzen A."/>
            <person name="Salamov A."/>
            <person name="Henrissat B."/>
            <person name="Wiebenga A."/>
            <person name="De vries R.P."/>
            <person name="Grigoriev I.V."/>
            <person name="Mortensen U.H."/>
            <person name="Andersen M.R."/>
            <person name="Baker S.E."/>
        </authorList>
    </citation>
    <scope>NUCLEOTIDE SEQUENCE</scope>
    <source>
        <strain evidence="2">IBT 28561</strain>
    </source>
</reference>
<gene>
    <name evidence="2" type="ORF">P168DRAFT_288584</name>
</gene>
<protein>
    <submittedName>
        <fullName evidence="2">Uncharacterized protein</fullName>
    </submittedName>
</protein>
<feature type="compositionally biased region" description="Polar residues" evidence="1">
    <location>
        <begin position="206"/>
        <end position="217"/>
    </location>
</feature>
<dbReference type="RefSeq" id="XP_024695256.1">
    <property type="nucleotide sequence ID" value="XM_024836820.1"/>
</dbReference>
<feature type="region of interest" description="Disordered" evidence="1">
    <location>
        <begin position="395"/>
        <end position="471"/>
    </location>
</feature>
<evidence type="ECO:0000256" key="1">
    <source>
        <dbReference type="SAM" id="MobiDB-lite"/>
    </source>
</evidence>
<dbReference type="AlphaFoldDB" id="A0A2I1D9W9"/>
<evidence type="ECO:0000313" key="2">
    <source>
        <dbReference type="EMBL" id="PKY06662.1"/>
    </source>
</evidence>